<organism evidence="1">
    <name type="scientific">virus sp. ctmTa7</name>
    <dbReference type="NCBI Taxonomy" id="2828255"/>
    <lineage>
        <taxon>Viruses</taxon>
    </lineage>
</organism>
<protein>
    <submittedName>
        <fullName evidence="1">Uncharacterized protein</fullName>
    </submittedName>
</protein>
<sequence>MNYVQIQKMLQDIKTDYIVKGRPWKDDEYVIIDILMHVYLKHADIDHEEIKWLFVNYLETGELNFPAAIKMARQRKYA</sequence>
<proteinExistence type="predicted"/>
<accession>A0A8S5RC17</accession>
<name>A0A8S5RC17_9VIRU</name>
<dbReference type="EMBL" id="BK059091">
    <property type="protein sequence ID" value="DAE28920.1"/>
    <property type="molecule type" value="Genomic_DNA"/>
</dbReference>
<reference evidence="1" key="1">
    <citation type="journal article" date="2021" name="Proc. Natl. Acad. Sci. U.S.A.">
        <title>A Catalog of Tens of Thousands of Viruses from Human Metagenomes Reveals Hidden Associations with Chronic Diseases.</title>
        <authorList>
            <person name="Tisza M.J."/>
            <person name="Buck C.B."/>
        </authorList>
    </citation>
    <scope>NUCLEOTIDE SEQUENCE</scope>
    <source>
        <strain evidence="1">CtmTa7</strain>
    </source>
</reference>
<evidence type="ECO:0000313" key="1">
    <source>
        <dbReference type="EMBL" id="DAE28920.1"/>
    </source>
</evidence>